<sequence length="38" mass="4452">MSGMGSFSIVYLKKDFVHDGIEFLLLIYYNNIVGKYFE</sequence>
<organism evidence="1 2">
    <name type="scientific">Oxobacter pfennigii</name>
    <dbReference type="NCBI Taxonomy" id="36849"/>
    <lineage>
        <taxon>Bacteria</taxon>
        <taxon>Bacillati</taxon>
        <taxon>Bacillota</taxon>
        <taxon>Clostridia</taxon>
        <taxon>Eubacteriales</taxon>
        <taxon>Clostridiaceae</taxon>
        <taxon>Oxobacter</taxon>
    </lineage>
</organism>
<protein>
    <submittedName>
        <fullName evidence="1">Uncharacterized protein</fullName>
    </submittedName>
</protein>
<evidence type="ECO:0000313" key="1">
    <source>
        <dbReference type="EMBL" id="KPU44715.1"/>
    </source>
</evidence>
<keyword evidence="2" id="KW-1185">Reference proteome</keyword>
<dbReference type="AlphaFoldDB" id="A0A0P8YC64"/>
<accession>A0A0P8YC64</accession>
<dbReference type="EMBL" id="LKET01000029">
    <property type="protein sequence ID" value="KPU44715.1"/>
    <property type="molecule type" value="Genomic_DNA"/>
</dbReference>
<name>A0A0P8YC64_9CLOT</name>
<dbReference type="STRING" id="36849.OXPF_18010"/>
<comment type="caution">
    <text evidence="1">The sequence shown here is derived from an EMBL/GenBank/DDBJ whole genome shotgun (WGS) entry which is preliminary data.</text>
</comment>
<proteinExistence type="predicted"/>
<reference evidence="1 2" key="1">
    <citation type="submission" date="2015-09" db="EMBL/GenBank/DDBJ databases">
        <title>Genome sequence of Oxobacter pfennigii DSM 3222.</title>
        <authorList>
            <person name="Poehlein A."/>
            <person name="Bengelsdorf F.R."/>
            <person name="Schiel-Bengelsdorf B."/>
            <person name="Duerre P."/>
            <person name="Daniel R."/>
        </authorList>
    </citation>
    <scope>NUCLEOTIDE SEQUENCE [LARGE SCALE GENOMIC DNA]</scope>
    <source>
        <strain evidence="1 2">DSM 3222</strain>
    </source>
</reference>
<evidence type="ECO:0000313" key="2">
    <source>
        <dbReference type="Proteomes" id="UP000050326"/>
    </source>
</evidence>
<gene>
    <name evidence="1" type="ORF">OXPF_18010</name>
</gene>
<dbReference type="Proteomes" id="UP000050326">
    <property type="component" value="Unassembled WGS sequence"/>
</dbReference>